<feature type="region of interest" description="Disordered" evidence="1">
    <location>
        <begin position="1"/>
        <end position="53"/>
    </location>
</feature>
<feature type="non-terminal residue" evidence="2">
    <location>
        <position position="1"/>
    </location>
</feature>
<proteinExistence type="predicted"/>
<name>A0A6J4PCT4_9ACTN</name>
<feature type="non-terminal residue" evidence="2">
    <location>
        <position position="53"/>
    </location>
</feature>
<evidence type="ECO:0000256" key="1">
    <source>
        <dbReference type="SAM" id="MobiDB-lite"/>
    </source>
</evidence>
<feature type="compositionally biased region" description="Low complexity" evidence="1">
    <location>
        <begin position="1"/>
        <end position="15"/>
    </location>
</feature>
<dbReference type="AlphaFoldDB" id="A0A6J4PCT4"/>
<protein>
    <submittedName>
        <fullName evidence="2">Uncharacterized protein</fullName>
    </submittedName>
</protein>
<organism evidence="2">
    <name type="scientific">uncultured Rubrobacteraceae bacterium</name>
    <dbReference type="NCBI Taxonomy" id="349277"/>
    <lineage>
        <taxon>Bacteria</taxon>
        <taxon>Bacillati</taxon>
        <taxon>Actinomycetota</taxon>
        <taxon>Rubrobacteria</taxon>
        <taxon>Rubrobacterales</taxon>
        <taxon>Rubrobacteraceae</taxon>
        <taxon>environmental samples</taxon>
    </lineage>
</organism>
<sequence>GDQLGRLLPRRTPTGRTRRSPRDAGSSTGSGRRLYLVVRHLPTRVRADRGHRA</sequence>
<dbReference type="EMBL" id="CADCUW010000252">
    <property type="protein sequence ID" value="CAA9412307.1"/>
    <property type="molecule type" value="Genomic_DNA"/>
</dbReference>
<accession>A0A6J4PCT4</accession>
<evidence type="ECO:0000313" key="2">
    <source>
        <dbReference type="EMBL" id="CAA9412307.1"/>
    </source>
</evidence>
<gene>
    <name evidence="2" type="ORF">AVDCRST_MAG01-01-1692</name>
</gene>
<reference evidence="2" key="1">
    <citation type="submission" date="2020-02" db="EMBL/GenBank/DDBJ databases">
        <authorList>
            <person name="Meier V. D."/>
        </authorList>
    </citation>
    <scope>NUCLEOTIDE SEQUENCE</scope>
    <source>
        <strain evidence="2">AVDCRST_MAG01</strain>
    </source>
</reference>